<feature type="transmembrane region" description="Helical" evidence="2">
    <location>
        <begin position="74"/>
        <end position="93"/>
    </location>
</feature>
<accession>A0A7X3MEZ6</accession>
<dbReference type="GO" id="GO:0016020">
    <property type="term" value="C:membrane"/>
    <property type="evidence" value="ECO:0007669"/>
    <property type="project" value="InterPro"/>
</dbReference>
<dbReference type="SMART" id="SM00331">
    <property type="entry name" value="PP2C_SIG"/>
    <property type="match status" value="1"/>
</dbReference>
<sequence length="412" mass="46103">MEKIREGESGITQVTLDGKESYLAYSPLTTTSWVVVTVIGLNDASIVTHINDLQENISAITQQTIEDINVKIRLMAGLFVVIALVITVVIIFLSNKFARRLTQPIYTLTEGAGQISGGNLDYRIEVEADDETALLGEAFNHMTDSLKDYIKNLSRITAEKERIGTELDIAKNIQASMLPCIFPAFPDRTEFDIYATMDPAKEVGGDFYDFFMVDERHLAIVVADVSGKGVPAALFMVIGKTLIKDHTKPERDLGDVFTEVNELLCESNSEGLFITAFEGVLDLVTGELRFVNAGHEIPYICKGNEYEPYKLRAGFVLAGMEGMRYRCGSMQLEPGDKLFQYTDGVTEATNQEKELYGMDRLREILCRNVDAKPQKLLESVKEDIDAFVGEALQFDDITMLCLEYKERMKVEE</sequence>
<dbReference type="GO" id="GO:0016791">
    <property type="term" value="F:phosphatase activity"/>
    <property type="evidence" value="ECO:0007669"/>
    <property type="project" value="TreeGrafter"/>
</dbReference>
<evidence type="ECO:0000259" key="3">
    <source>
        <dbReference type="PROSITE" id="PS50885"/>
    </source>
</evidence>
<dbReference type="SMART" id="SM00304">
    <property type="entry name" value="HAMP"/>
    <property type="match status" value="1"/>
</dbReference>
<dbReference type="PANTHER" id="PTHR43156">
    <property type="entry name" value="STAGE II SPORULATION PROTEIN E-RELATED"/>
    <property type="match status" value="1"/>
</dbReference>
<dbReference type="Pfam" id="PF07228">
    <property type="entry name" value="SpoIIE"/>
    <property type="match status" value="1"/>
</dbReference>
<dbReference type="Gene3D" id="3.60.40.10">
    <property type="entry name" value="PPM-type phosphatase domain"/>
    <property type="match status" value="1"/>
</dbReference>
<gene>
    <name evidence="4" type="ORF">GN277_07330</name>
</gene>
<dbReference type="Gene3D" id="6.10.340.10">
    <property type="match status" value="1"/>
</dbReference>
<dbReference type="PROSITE" id="PS50885">
    <property type="entry name" value="HAMP"/>
    <property type="match status" value="1"/>
</dbReference>
<keyword evidence="1" id="KW-0378">Hydrolase</keyword>
<comment type="caution">
    <text evidence="4">The sequence shown here is derived from an EMBL/GenBank/DDBJ whole genome shotgun (WGS) entry which is preliminary data.</text>
</comment>
<proteinExistence type="predicted"/>
<dbReference type="SUPFAM" id="SSF158472">
    <property type="entry name" value="HAMP domain-like"/>
    <property type="match status" value="1"/>
</dbReference>
<keyword evidence="2" id="KW-1133">Transmembrane helix</keyword>
<protein>
    <submittedName>
        <fullName evidence="4">SpoIIE family protein phosphatase</fullName>
    </submittedName>
</protein>
<dbReference type="GO" id="GO:0007165">
    <property type="term" value="P:signal transduction"/>
    <property type="evidence" value="ECO:0007669"/>
    <property type="project" value="InterPro"/>
</dbReference>
<dbReference type="InterPro" id="IPR052016">
    <property type="entry name" value="Bact_Sigma-Reg"/>
</dbReference>
<evidence type="ECO:0000256" key="2">
    <source>
        <dbReference type="SAM" id="Phobius"/>
    </source>
</evidence>
<evidence type="ECO:0000256" key="1">
    <source>
        <dbReference type="ARBA" id="ARBA00022801"/>
    </source>
</evidence>
<dbReference type="Gene3D" id="3.30.450.20">
    <property type="entry name" value="PAS domain"/>
    <property type="match status" value="1"/>
</dbReference>
<evidence type="ECO:0000313" key="4">
    <source>
        <dbReference type="EMBL" id="MXP75199.1"/>
    </source>
</evidence>
<organism evidence="4 5">
    <name type="scientific">Sporofaciens musculi</name>
    <dbReference type="NCBI Taxonomy" id="2681861"/>
    <lineage>
        <taxon>Bacteria</taxon>
        <taxon>Bacillati</taxon>
        <taxon>Bacillota</taxon>
        <taxon>Clostridia</taxon>
        <taxon>Lachnospirales</taxon>
        <taxon>Lachnospiraceae</taxon>
        <taxon>Sporofaciens</taxon>
    </lineage>
</organism>
<keyword evidence="5" id="KW-1185">Reference proteome</keyword>
<dbReference type="InterPro" id="IPR036457">
    <property type="entry name" value="PPM-type-like_dom_sf"/>
</dbReference>
<dbReference type="Pfam" id="PF00672">
    <property type="entry name" value="HAMP"/>
    <property type="match status" value="1"/>
</dbReference>
<dbReference type="EMBL" id="WUQX01000001">
    <property type="protein sequence ID" value="MXP75199.1"/>
    <property type="molecule type" value="Genomic_DNA"/>
</dbReference>
<keyword evidence="2" id="KW-0812">Transmembrane</keyword>
<feature type="domain" description="HAMP" evidence="3">
    <location>
        <begin position="99"/>
        <end position="151"/>
    </location>
</feature>
<dbReference type="Proteomes" id="UP000460412">
    <property type="component" value="Unassembled WGS sequence"/>
</dbReference>
<name>A0A7X3MEZ6_9FIRM</name>
<dbReference type="SUPFAM" id="SSF81606">
    <property type="entry name" value="PP2C-like"/>
    <property type="match status" value="1"/>
</dbReference>
<dbReference type="InterPro" id="IPR003660">
    <property type="entry name" value="HAMP_dom"/>
</dbReference>
<reference evidence="4 5" key="1">
    <citation type="submission" date="2019-12" db="EMBL/GenBank/DDBJ databases">
        <title>Sporaefaciens musculi gen. nov., sp. nov., a novel bacterium isolated from the caecum of an obese mouse.</title>
        <authorList>
            <person name="Rasmussen T.S."/>
            <person name="Streidl T."/>
            <person name="Hitch T.C.A."/>
            <person name="Wortmann E."/>
            <person name="Deptula P."/>
            <person name="Hansen M."/>
            <person name="Nielsen D.S."/>
            <person name="Clavel T."/>
            <person name="Vogensen F.K."/>
        </authorList>
    </citation>
    <scope>NUCLEOTIDE SEQUENCE [LARGE SCALE GENOMIC DNA]</scope>
    <source>
        <strain evidence="4 5">WCA-9-b2</strain>
    </source>
</reference>
<dbReference type="PANTHER" id="PTHR43156:SF2">
    <property type="entry name" value="STAGE II SPORULATION PROTEIN E"/>
    <property type="match status" value="1"/>
</dbReference>
<dbReference type="CDD" id="cd06225">
    <property type="entry name" value="HAMP"/>
    <property type="match status" value="1"/>
</dbReference>
<dbReference type="InterPro" id="IPR001932">
    <property type="entry name" value="PPM-type_phosphatase-like_dom"/>
</dbReference>
<keyword evidence="2" id="KW-0472">Membrane</keyword>
<evidence type="ECO:0000313" key="5">
    <source>
        <dbReference type="Proteomes" id="UP000460412"/>
    </source>
</evidence>
<dbReference type="AlphaFoldDB" id="A0A7X3MEZ6"/>